<dbReference type="Proteomes" id="UP000243459">
    <property type="component" value="Chromosome 6"/>
</dbReference>
<gene>
    <name evidence="2" type="ORF">A4U43_C06F5620</name>
</gene>
<evidence type="ECO:0000313" key="2">
    <source>
        <dbReference type="EMBL" id="ONK66235.1"/>
    </source>
</evidence>
<reference evidence="3" key="1">
    <citation type="journal article" date="2017" name="Nat. Commun.">
        <title>The asparagus genome sheds light on the origin and evolution of a young Y chromosome.</title>
        <authorList>
            <person name="Harkess A."/>
            <person name="Zhou J."/>
            <person name="Xu C."/>
            <person name="Bowers J.E."/>
            <person name="Van der Hulst R."/>
            <person name="Ayyampalayam S."/>
            <person name="Mercati F."/>
            <person name="Riccardi P."/>
            <person name="McKain M.R."/>
            <person name="Kakrana A."/>
            <person name="Tang H."/>
            <person name="Ray J."/>
            <person name="Groenendijk J."/>
            <person name="Arikit S."/>
            <person name="Mathioni S.M."/>
            <person name="Nakano M."/>
            <person name="Shan H."/>
            <person name="Telgmann-Rauber A."/>
            <person name="Kanno A."/>
            <person name="Yue Z."/>
            <person name="Chen H."/>
            <person name="Li W."/>
            <person name="Chen Y."/>
            <person name="Xu X."/>
            <person name="Zhang Y."/>
            <person name="Luo S."/>
            <person name="Chen H."/>
            <person name="Gao J."/>
            <person name="Mao Z."/>
            <person name="Pires J.C."/>
            <person name="Luo M."/>
            <person name="Kudrna D."/>
            <person name="Wing R.A."/>
            <person name="Meyers B.C."/>
            <person name="Yi K."/>
            <person name="Kong H."/>
            <person name="Lavrijsen P."/>
            <person name="Sunseri F."/>
            <person name="Falavigna A."/>
            <person name="Ye Y."/>
            <person name="Leebens-Mack J.H."/>
            <person name="Chen G."/>
        </authorList>
    </citation>
    <scope>NUCLEOTIDE SEQUENCE [LARGE SCALE GENOMIC DNA]</scope>
    <source>
        <strain evidence="3">cv. DH0086</strain>
    </source>
</reference>
<dbReference type="Gene3D" id="1.20.140.40">
    <property type="entry name" value="Invertase/pectin methylesterase inhibitor family protein"/>
    <property type="match status" value="1"/>
</dbReference>
<dbReference type="InterPro" id="IPR006501">
    <property type="entry name" value="Pectinesterase_inhib_dom"/>
</dbReference>
<sequence>MQPPEAIHSRAAAARLAYSTHDRTMQNHLGACRSAYNDALGSLRAAATLMKTSKDNREAIISDISAAMRSVKTCEDNFREAPGMAFPLRRVNNSLMKMVKNSLAIGSQLK</sequence>
<dbReference type="SUPFAM" id="SSF101148">
    <property type="entry name" value="Plant invertase/pectin methylesterase inhibitor"/>
    <property type="match status" value="1"/>
</dbReference>
<dbReference type="Pfam" id="PF04043">
    <property type="entry name" value="PMEI"/>
    <property type="match status" value="1"/>
</dbReference>
<accession>A0A5P1EJS4</accession>
<dbReference type="InterPro" id="IPR035513">
    <property type="entry name" value="Invertase/methylesterase_inhib"/>
</dbReference>
<keyword evidence="3" id="KW-1185">Reference proteome</keyword>
<dbReference type="GO" id="GO:0004857">
    <property type="term" value="F:enzyme inhibitor activity"/>
    <property type="evidence" value="ECO:0007669"/>
    <property type="project" value="InterPro"/>
</dbReference>
<dbReference type="AlphaFoldDB" id="A0A5P1EJS4"/>
<protein>
    <recommendedName>
        <fullName evidence="1">Pectinesterase inhibitor domain-containing protein</fullName>
    </recommendedName>
</protein>
<feature type="domain" description="Pectinesterase inhibitor" evidence="1">
    <location>
        <begin position="11"/>
        <end position="105"/>
    </location>
</feature>
<dbReference type="Gramene" id="ONK66235">
    <property type="protein sequence ID" value="ONK66235"/>
    <property type="gene ID" value="A4U43_C06F5620"/>
</dbReference>
<proteinExistence type="predicted"/>
<evidence type="ECO:0000259" key="1">
    <source>
        <dbReference type="Pfam" id="PF04043"/>
    </source>
</evidence>
<dbReference type="NCBIfam" id="TIGR01614">
    <property type="entry name" value="PME_inhib"/>
    <property type="match status" value="1"/>
</dbReference>
<evidence type="ECO:0000313" key="3">
    <source>
        <dbReference type="Proteomes" id="UP000243459"/>
    </source>
</evidence>
<organism evidence="2 3">
    <name type="scientific">Asparagus officinalis</name>
    <name type="common">Garden asparagus</name>
    <dbReference type="NCBI Taxonomy" id="4686"/>
    <lineage>
        <taxon>Eukaryota</taxon>
        <taxon>Viridiplantae</taxon>
        <taxon>Streptophyta</taxon>
        <taxon>Embryophyta</taxon>
        <taxon>Tracheophyta</taxon>
        <taxon>Spermatophyta</taxon>
        <taxon>Magnoliopsida</taxon>
        <taxon>Liliopsida</taxon>
        <taxon>Asparagales</taxon>
        <taxon>Asparagaceae</taxon>
        <taxon>Asparagoideae</taxon>
        <taxon>Asparagus</taxon>
    </lineage>
</organism>
<name>A0A5P1EJS4_ASPOF</name>
<dbReference type="EMBL" id="CM007386">
    <property type="protein sequence ID" value="ONK66235.1"/>
    <property type="molecule type" value="Genomic_DNA"/>
</dbReference>